<comment type="caution">
    <text evidence="7">The sequence shown here is derived from an EMBL/GenBank/DDBJ whole genome shotgun (WGS) entry which is preliminary data.</text>
</comment>
<name>A0A8J5FVY4_ZINOF</name>
<proteinExistence type="inferred from homology"/>
<dbReference type="PANTHER" id="PTHR31916:SF49">
    <property type="entry name" value="ALKALINE_NEUTRAL INVERTASE C, MITOCHONDRIAL"/>
    <property type="match status" value="1"/>
</dbReference>
<accession>A0A8J5FVY4</accession>
<dbReference type="EMBL" id="JACMSC010000014">
    <property type="protein sequence ID" value="KAG6491471.1"/>
    <property type="molecule type" value="Genomic_DNA"/>
</dbReference>
<sequence>MEIAVAVRPFGRFLAAHILPSCFSPGADGVFLVQGRFFSKRPIGVPRRRFASSCARAAVAPAKDETGVSDFRRLSTAAGPLQSGSDRPFERILVQGFSAVKPLVIERVESENELLTVLVVEKEEEEMKRVVLTVAEEGKETAVEKEAWRLLNDAVVSYCGSPVGTVAANVPAVEALNYDQVFIRDFVASAIAFLLKGETEIVRNFLLYTLQLQSWEKTVDCYSPGQGLMPASFKVRSVPMDGRKDEVEEILDPDFGESAIGRVAPVDSGLWWIILLRAYGKITGDYTLQERVDVQTGIRLILNLCLSDGFDMFPTLLVADGSCMIDRRMGIHGHPLEIQALFYCALRCSREMIASDDGSRSLLLAVNKRLTALSFHIREYYWVDMKKINEIYRYKTEEYSQGATNKFNIYPEQIPSWLVDWIPEKGGYLIGNLQPAHMDFRFFSLGNLWAITSSLTTPRQAEEILNLMENKWEDFVGNMPLKICYPALEYEEWHIITGSDPKNTPWSYHNGGSWPTLLWQFTLACIKMGRPELARKAVSVAEKRLSNDQWPEYYDTLTARFIGKQSRLYQTWTIAGFLASKLLLENPEMASIFTFEEDMELLEGCACSLTNHPRAKCSRRVPKVQVLV</sequence>
<comment type="similarity">
    <text evidence="2 6">Belongs to the glycosyl hydrolase 100 family.</text>
</comment>
<evidence type="ECO:0000256" key="4">
    <source>
        <dbReference type="ARBA" id="ARBA00023277"/>
    </source>
</evidence>
<evidence type="ECO:0000256" key="3">
    <source>
        <dbReference type="ARBA" id="ARBA00022801"/>
    </source>
</evidence>
<dbReference type="InterPro" id="IPR024746">
    <property type="entry name" value="Glyco_hydro_100"/>
</dbReference>
<evidence type="ECO:0000313" key="8">
    <source>
        <dbReference type="Proteomes" id="UP000734854"/>
    </source>
</evidence>
<comment type="catalytic activity">
    <reaction evidence="1 6">
        <text>Hydrolysis of terminal non-reducing beta-D-fructofuranoside residues in beta-D-fructofuranosides.</text>
        <dbReference type="EC" id="3.2.1.26"/>
    </reaction>
</comment>
<dbReference type="GO" id="GO:0005987">
    <property type="term" value="P:sucrose catabolic process"/>
    <property type="evidence" value="ECO:0007669"/>
    <property type="project" value="TreeGrafter"/>
</dbReference>
<dbReference type="PANTHER" id="PTHR31916">
    <property type="match status" value="1"/>
</dbReference>
<dbReference type="FunFam" id="1.50.10.10:FF:000001">
    <property type="entry name" value="probable alkaline/neutral invertase B"/>
    <property type="match status" value="1"/>
</dbReference>
<keyword evidence="5 6" id="KW-0326">Glycosidase</keyword>
<dbReference type="AlphaFoldDB" id="A0A8J5FVY4"/>
<dbReference type="Pfam" id="PF12899">
    <property type="entry name" value="Glyco_hydro_100"/>
    <property type="match status" value="1"/>
</dbReference>
<keyword evidence="4 6" id="KW-0119">Carbohydrate metabolism</keyword>
<evidence type="ECO:0000256" key="1">
    <source>
        <dbReference type="ARBA" id="ARBA00000094"/>
    </source>
</evidence>
<organism evidence="7 8">
    <name type="scientific">Zingiber officinale</name>
    <name type="common">Ginger</name>
    <name type="synonym">Amomum zingiber</name>
    <dbReference type="NCBI Taxonomy" id="94328"/>
    <lineage>
        <taxon>Eukaryota</taxon>
        <taxon>Viridiplantae</taxon>
        <taxon>Streptophyta</taxon>
        <taxon>Embryophyta</taxon>
        <taxon>Tracheophyta</taxon>
        <taxon>Spermatophyta</taxon>
        <taxon>Magnoliopsida</taxon>
        <taxon>Liliopsida</taxon>
        <taxon>Zingiberales</taxon>
        <taxon>Zingiberaceae</taxon>
        <taxon>Zingiber</taxon>
    </lineage>
</organism>
<keyword evidence="3 6" id="KW-0378">Hydrolase</keyword>
<dbReference type="GO" id="GO:0004575">
    <property type="term" value="F:sucrose alpha-glucosidase activity"/>
    <property type="evidence" value="ECO:0007669"/>
    <property type="project" value="TreeGrafter"/>
</dbReference>
<dbReference type="EC" id="3.2.1.26" evidence="6"/>
<dbReference type="GO" id="GO:0033926">
    <property type="term" value="F:endo-alpha-N-acetylgalactosaminidase activity"/>
    <property type="evidence" value="ECO:0007669"/>
    <property type="project" value="UniProtKB-UniRule"/>
</dbReference>
<reference evidence="7 8" key="1">
    <citation type="submission" date="2020-08" db="EMBL/GenBank/DDBJ databases">
        <title>Plant Genome Project.</title>
        <authorList>
            <person name="Zhang R.-G."/>
        </authorList>
    </citation>
    <scope>NUCLEOTIDE SEQUENCE [LARGE SCALE GENOMIC DNA]</scope>
    <source>
        <tissue evidence="7">Rhizome</tissue>
    </source>
</reference>
<comment type="function">
    <text evidence="6">Invertase that cleaves sucrose into glucose and fructose.</text>
</comment>
<protein>
    <recommendedName>
        <fullName evidence="6">Alkaline/neutral invertase</fullName>
        <ecNumber evidence="6">3.2.1.26</ecNumber>
    </recommendedName>
</protein>
<evidence type="ECO:0000256" key="2">
    <source>
        <dbReference type="ARBA" id="ARBA00007671"/>
    </source>
</evidence>
<evidence type="ECO:0000256" key="6">
    <source>
        <dbReference type="RuleBase" id="RU367047"/>
    </source>
</evidence>
<keyword evidence="8" id="KW-1185">Reference proteome</keyword>
<dbReference type="Proteomes" id="UP000734854">
    <property type="component" value="Unassembled WGS sequence"/>
</dbReference>
<evidence type="ECO:0000313" key="7">
    <source>
        <dbReference type="EMBL" id="KAG6491471.1"/>
    </source>
</evidence>
<gene>
    <name evidence="7" type="ORF">ZIOFF_052822</name>
</gene>
<evidence type="ECO:0000256" key="5">
    <source>
        <dbReference type="ARBA" id="ARBA00023295"/>
    </source>
</evidence>
<dbReference type="OrthoDB" id="1848038at2759"/>
<dbReference type="GO" id="GO:0005739">
    <property type="term" value="C:mitochondrion"/>
    <property type="evidence" value="ECO:0007669"/>
    <property type="project" value="TreeGrafter"/>
</dbReference>